<reference evidence="4 5" key="1">
    <citation type="journal article" date="2016" name="Nat. Commun.">
        <title>Thousands of microbial genomes shed light on interconnected biogeochemical processes in an aquifer system.</title>
        <authorList>
            <person name="Anantharaman K."/>
            <person name="Brown C.T."/>
            <person name="Hug L.A."/>
            <person name="Sharon I."/>
            <person name="Castelle C.J."/>
            <person name="Probst A.J."/>
            <person name="Thomas B.C."/>
            <person name="Singh A."/>
            <person name="Wilkins M.J."/>
            <person name="Karaoz U."/>
            <person name="Brodie E.L."/>
            <person name="Williams K.H."/>
            <person name="Hubbard S.S."/>
            <person name="Banfield J.F."/>
        </authorList>
    </citation>
    <scope>NUCLEOTIDE SEQUENCE [LARGE SCALE GENOMIC DNA]</scope>
</reference>
<dbReference type="EMBL" id="MHLE01000031">
    <property type="protein sequence ID" value="OGZ02438.1"/>
    <property type="molecule type" value="Genomic_DNA"/>
</dbReference>
<comment type="caution">
    <text evidence="4">The sequence shown here is derived from an EMBL/GenBank/DDBJ whole genome shotgun (WGS) entry which is preliminary data.</text>
</comment>
<keyword evidence="2" id="KW-0808">Transferase</keyword>
<dbReference type="Proteomes" id="UP000178599">
    <property type="component" value="Unassembled WGS sequence"/>
</dbReference>
<protein>
    <recommendedName>
        <fullName evidence="3">Glycosyl transferase family 1 domain-containing protein</fullName>
    </recommendedName>
</protein>
<dbReference type="PANTHER" id="PTHR12526">
    <property type="entry name" value="GLYCOSYLTRANSFERASE"/>
    <property type="match status" value="1"/>
</dbReference>
<evidence type="ECO:0000313" key="5">
    <source>
        <dbReference type="Proteomes" id="UP000178599"/>
    </source>
</evidence>
<proteinExistence type="predicted"/>
<dbReference type="SUPFAM" id="SSF53756">
    <property type="entry name" value="UDP-Glycosyltransferase/glycogen phosphorylase"/>
    <property type="match status" value="1"/>
</dbReference>
<dbReference type="CDD" id="cd03801">
    <property type="entry name" value="GT4_PimA-like"/>
    <property type="match status" value="1"/>
</dbReference>
<dbReference type="PANTHER" id="PTHR12526:SF629">
    <property type="entry name" value="TEICHURONIC ACID BIOSYNTHESIS GLYCOSYLTRANSFERASE TUAH-RELATED"/>
    <property type="match status" value="1"/>
</dbReference>
<evidence type="ECO:0000256" key="1">
    <source>
        <dbReference type="ARBA" id="ARBA00022676"/>
    </source>
</evidence>
<feature type="domain" description="Glycosyl transferase family 1" evidence="3">
    <location>
        <begin position="215"/>
        <end position="361"/>
    </location>
</feature>
<sequence length="405" mass="47105">MKLLIITQKVDKNDSVLGFFHGWIREFSRKFEKITVICLEKGEVDLPENVKVFSLGKEAARRAASQKFLKPPQLNKRRFNGVNPSEIQDKFHGVNKVIKRIIYILKFYKYIWREKKNYEIVFAHMNQEYVLFGGLLWKILGKKIFLWRNHPKGSFLTRVAVWFSNKVFYTSPFSYTARFKKGMMMPVGVNCESKVKSLSQLNKNQFNGTGKVYKGESLKILYLGRVAPVKNIEVIIEAMKILKEKGIKFQLSVVGDALEKDEEYYDELKLKVKSLKLEKEIKFLPGVPNKETLKVYAGYDIFINATETGSMDKTIFEAIFAGLPVITSNKALRDFFGAKYADLLLFKEGDADDLSFKIEKIREFFCDFEGEKMVLELRKKVEEEQSLEKLSERLFKIFKEEENNA</sequence>
<gene>
    <name evidence="4" type="ORF">A2390_02810</name>
</gene>
<keyword evidence="1" id="KW-0328">Glycosyltransferase</keyword>
<dbReference type="InterPro" id="IPR001296">
    <property type="entry name" value="Glyco_trans_1"/>
</dbReference>
<evidence type="ECO:0000259" key="3">
    <source>
        <dbReference type="Pfam" id="PF00534"/>
    </source>
</evidence>
<evidence type="ECO:0000256" key="2">
    <source>
        <dbReference type="ARBA" id="ARBA00022679"/>
    </source>
</evidence>
<organism evidence="4 5">
    <name type="scientific">Candidatus Liptonbacteria bacterium RIFOXYB1_FULL_36_10</name>
    <dbReference type="NCBI Taxonomy" id="1798654"/>
    <lineage>
        <taxon>Bacteria</taxon>
        <taxon>Candidatus Liptoniibacteriota</taxon>
    </lineage>
</organism>
<dbReference type="Pfam" id="PF00534">
    <property type="entry name" value="Glycos_transf_1"/>
    <property type="match status" value="1"/>
</dbReference>
<dbReference type="GO" id="GO:0016757">
    <property type="term" value="F:glycosyltransferase activity"/>
    <property type="evidence" value="ECO:0007669"/>
    <property type="project" value="UniProtKB-KW"/>
</dbReference>
<dbReference type="Gene3D" id="3.40.50.2000">
    <property type="entry name" value="Glycogen Phosphorylase B"/>
    <property type="match status" value="1"/>
</dbReference>
<name>A0A1G2CPQ7_9BACT</name>
<dbReference type="AlphaFoldDB" id="A0A1G2CPQ7"/>
<accession>A0A1G2CPQ7</accession>
<evidence type="ECO:0000313" key="4">
    <source>
        <dbReference type="EMBL" id="OGZ02438.1"/>
    </source>
</evidence>